<protein>
    <submittedName>
        <fullName evidence="7">ABC-type Zn uptake system ZnuABC, Zn-binding component ZnuA</fullName>
    </submittedName>
</protein>
<keyword evidence="2" id="KW-0813">Transport</keyword>
<evidence type="ECO:0000256" key="3">
    <source>
        <dbReference type="ARBA" id="ARBA00022723"/>
    </source>
</evidence>
<keyword evidence="6" id="KW-0472">Membrane</keyword>
<dbReference type="PANTHER" id="PTHR42953">
    <property type="entry name" value="HIGH-AFFINITY ZINC UPTAKE SYSTEM PROTEIN ZNUA-RELATED"/>
    <property type="match status" value="1"/>
</dbReference>
<keyword evidence="3" id="KW-0479">Metal-binding</keyword>
<dbReference type="InterPro" id="IPR050492">
    <property type="entry name" value="Bact_metal-bind_prot9"/>
</dbReference>
<evidence type="ECO:0000256" key="1">
    <source>
        <dbReference type="ARBA" id="ARBA00004196"/>
    </source>
</evidence>
<comment type="subcellular location">
    <subcellularLocation>
        <location evidence="1">Cell envelope</location>
    </subcellularLocation>
</comment>
<dbReference type="AlphaFoldDB" id="A0A1M6UEF3"/>
<dbReference type="STRING" id="1121302.SAMN02745163_04245"/>
<feature type="coiled-coil region" evidence="5">
    <location>
        <begin position="178"/>
        <end position="205"/>
    </location>
</feature>
<dbReference type="InterPro" id="IPR006127">
    <property type="entry name" value="ZnuA-like"/>
</dbReference>
<reference evidence="7 8" key="1">
    <citation type="submission" date="2016-11" db="EMBL/GenBank/DDBJ databases">
        <authorList>
            <person name="Jaros S."/>
            <person name="Januszkiewicz K."/>
            <person name="Wedrychowicz H."/>
        </authorList>
    </citation>
    <scope>NUCLEOTIDE SEQUENCE [LARGE SCALE GENOMIC DNA]</scope>
    <source>
        <strain evidence="7 8">DSM 21758</strain>
    </source>
</reference>
<name>A0A1M6UEF3_9CLOT</name>
<keyword evidence="6" id="KW-0812">Transmembrane</keyword>
<evidence type="ECO:0000313" key="8">
    <source>
        <dbReference type="Proteomes" id="UP000184310"/>
    </source>
</evidence>
<feature type="transmembrane region" description="Helical" evidence="6">
    <location>
        <begin position="7"/>
        <end position="25"/>
    </location>
</feature>
<dbReference type="RefSeq" id="WP_084109094.1">
    <property type="nucleotide sequence ID" value="NZ_FQZB01000023.1"/>
</dbReference>
<gene>
    <name evidence="7" type="ORF">SAMN02745163_04245</name>
</gene>
<organism evidence="7 8">
    <name type="scientific">Clostridium cavendishii DSM 21758</name>
    <dbReference type="NCBI Taxonomy" id="1121302"/>
    <lineage>
        <taxon>Bacteria</taxon>
        <taxon>Bacillati</taxon>
        <taxon>Bacillota</taxon>
        <taxon>Clostridia</taxon>
        <taxon>Eubacteriales</taxon>
        <taxon>Clostridiaceae</taxon>
        <taxon>Clostridium</taxon>
    </lineage>
</organism>
<evidence type="ECO:0000256" key="6">
    <source>
        <dbReference type="SAM" id="Phobius"/>
    </source>
</evidence>
<proteinExistence type="predicted"/>
<sequence length="305" mass="35445">MKINIKKITFIMIIVNVIFFMLLNLNKKPVAIATLASDVAQREVYLNIMTTDRIIYNMAKDIAQDKHNVQYMFKDKKECNDFKFTEDTLENISNMDLFLYAGSGNEPWMNDFISKLKKGKVGIINTSRGIKILSYDTPKVVNNFEIKENPNFVLSPKEYKIMLYNLKSAIQDKDPKNREFYEKNYESAKNTLELNEEEVIKLKDDLKTVDLYTFSDDLDYLNNYLALNVTKIDTKIDDKGIKDINGKEQGKNGLLICYGEYDKALADKLNLKQLNLPAPYLFDNYQEYLKAIQKLFKENITKSTT</sequence>
<evidence type="ECO:0000256" key="4">
    <source>
        <dbReference type="ARBA" id="ARBA00022729"/>
    </source>
</evidence>
<dbReference type="PANTHER" id="PTHR42953:SF1">
    <property type="entry name" value="METAL-BINDING PROTEIN HI_0362-RELATED"/>
    <property type="match status" value="1"/>
</dbReference>
<dbReference type="EMBL" id="FQZB01000023">
    <property type="protein sequence ID" value="SHK67556.1"/>
    <property type="molecule type" value="Genomic_DNA"/>
</dbReference>
<dbReference type="GO" id="GO:0046872">
    <property type="term" value="F:metal ion binding"/>
    <property type="evidence" value="ECO:0007669"/>
    <property type="project" value="UniProtKB-KW"/>
</dbReference>
<dbReference type="Proteomes" id="UP000184310">
    <property type="component" value="Unassembled WGS sequence"/>
</dbReference>
<dbReference type="Gene3D" id="3.40.50.1980">
    <property type="entry name" value="Nitrogenase molybdenum iron protein domain"/>
    <property type="match status" value="1"/>
</dbReference>
<dbReference type="GO" id="GO:0030313">
    <property type="term" value="C:cell envelope"/>
    <property type="evidence" value="ECO:0007669"/>
    <property type="project" value="UniProtKB-SubCell"/>
</dbReference>
<dbReference type="Pfam" id="PF01297">
    <property type="entry name" value="ZnuA"/>
    <property type="match status" value="1"/>
</dbReference>
<accession>A0A1M6UEF3</accession>
<evidence type="ECO:0000256" key="2">
    <source>
        <dbReference type="ARBA" id="ARBA00022448"/>
    </source>
</evidence>
<evidence type="ECO:0000313" key="7">
    <source>
        <dbReference type="EMBL" id="SHK67556.1"/>
    </source>
</evidence>
<dbReference type="OrthoDB" id="1929331at2"/>
<keyword evidence="6" id="KW-1133">Transmembrane helix</keyword>
<keyword evidence="5" id="KW-0175">Coiled coil</keyword>
<keyword evidence="4" id="KW-0732">Signal</keyword>
<dbReference type="SUPFAM" id="SSF53807">
    <property type="entry name" value="Helical backbone' metal receptor"/>
    <property type="match status" value="1"/>
</dbReference>
<keyword evidence="8" id="KW-1185">Reference proteome</keyword>
<dbReference type="GO" id="GO:0030001">
    <property type="term" value="P:metal ion transport"/>
    <property type="evidence" value="ECO:0007669"/>
    <property type="project" value="InterPro"/>
</dbReference>
<evidence type="ECO:0000256" key="5">
    <source>
        <dbReference type="SAM" id="Coils"/>
    </source>
</evidence>